<keyword evidence="1" id="KW-1133">Transmembrane helix</keyword>
<evidence type="ECO:0000256" key="1">
    <source>
        <dbReference type="SAM" id="Phobius"/>
    </source>
</evidence>
<dbReference type="InterPro" id="IPR025007">
    <property type="entry name" value="DUF3899"/>
</dbReference>
<proteinExistence type="predicted"/>
<keyword evidence="4" id="KW-1185">Reference proteome</keyword>
<feature type="transmembrane region" description="Helical" evidence="1">
    <location>
        <begin position="36"/>
        <end position="61"/>
    </location>
</feature>
<keyword evidence="1" id="KW-0812">Transmembrane</keyword>
<evidence type="ECO:0000259" key="2">
    <source>
        <dbReference type="Pfam" id="PF13038"/>
    </source>
</evidence>
<evidence type="ECO:0000313" key="4">
    <source>
        <dbReference type="Proteomes" id="UP001056500"/>
    </source>
</evidence>
<feature type="domain" description="DUF3899" evidence="2">
    <location>
        <begin position="32"/>
        <end position="121"/>
    </location>
</feature>
<dbReference type="Proteomes" id="UP001056500">
    <property type="component" value="Chromosome"/>
</dbReference>
<keyword evidence="1" id="KW-0472">Membrane</keyword>
<evidence type="ECO:0000313" key="3">
    <source>
        <dbReference type="EMBL" id="USG64181.1"/>
    </source>
</evidence>
<dbReference type="Pfam" id="PF13038">
    <property type="entry name" value="DUF3899"/>
    <property type="match status" value="1"/>
</dbReference>
<dbReference type="EMBL" id="CP098755">
    <property type="protein sequence ID" value="USG64181.1"/>
    <property type="molecule type" value="Genomic_DNA"/>
</dbReference>
<sequence>MGKRLGYLLTTVLLLAIAARFLFSPSTLLLLINQSFLIGLFLTLIGSIALVLRSGFFTVFLKGFKQLKSMLFKRPRVMESDWFQEKDPVLAKKTETLLKICTSLSLWAGGTLLFLSIVLTCFYLYQS</sequence>
<feature type="transmembrane region" description="Helical" evidence="1">
    <location>
        <begin position="104"/>
        <end position="125"/>
    </location>
</feature>
<protein>
    <submittedName>
        <fullName evidence="3">DUF3899 domain-containing protein</fullName>
    </submittedName>
</protein>
<gene>
    <name evidence="3" type="ORF">NDK47_18740</name>
</gene>
<reference evidence="3" key="1">
    <citation type="submission" date="2022-06" db="EMBL/GenBank/DDBJ databases">
        <title>Genome sequencing of Brevibacillus sp. BB3-R1.</title>
        <authorList>
            <person name="Heo J."/>
            <person name="Lee D."/>
            <person name="Won M."/>
            <person name="Han B.-H."/>
            <person name="Hong S.-B."/>
            <person name="Kwon S.-W."/>
        </authorList>
    </citation>
    <scope>NUCLEOTIDE SEQUENCE</scope>
    <source>
        <strain evidence="3">BB3-R1</strain>
    </source>
</reference>
<dbReference type="RefSeq" id="WP_251871297.1">
    <property type="nucleotide sequence ID" value="NZ_CP098755.1"/>
</dbReference>
<organism evidence="3 4">
    <name type="scientific">Brevibacillus ruminantium</name>
    <dbReference type="NCBI Taxonomy" id="2950604"/>
    <lineage>
        <taxon>Bacteria</taxon>
        <taxon>Bacillati</taxon>
        <taxon>Bacillota</taxon>
        <taxon>Bacilli</taxon>
        <taxon>Bacillales</taxon>
        <taxon>Paenibacillaceae</taxon>
        <taxon>Brevibacillus</taxon>
    </lineage>
</organism>
<name>A0ABY4WHS6_9BACL</name>
<accession>A0ABY4WHS6</accession>